<dbReference type="InterPro" id="IPR050270">
    <property type="entry name" value="DegV_domain_contain"/>
</dbReference>
<dbReference type="InterPro" id="IPR003797">
    <property type="entry name" value="DegV"/>
</dbReference>
<evidence type="ECO:0000313" key="3">
    <source>
        <dbReference type="Proteomes" id="UP000051673"/>
    </source>
</evidence>
<name>A0A0R2JMQ8_9LACO</name>
<dbReference type="PROSITE" id="PS51482">
    <property type="entry name" value="DEGV"/>
    <property type="match status" value="1"/>
</dbReference>
<gene>
    <name evidence="2" type="ORF">IV67_GL000695</name>
</gene>
<dbReference type="PATRIC" id="fig|1620.3.peg.704"/>
<dbReference type="Gene3D" id="3.30.1180.10">
    <property type="match status" value="1"/>
</dbReference>
<organism evidence="2 3">
    <name type="scientific">Weissella minor</name>
    <dbReference type="NCBI Taxonomy" id="1620"/>
    <lineage>
        <taxon>Bacteria</taxon>
        <taxon>Bacillati</taxon>
        <taxon>Bacillota</taxon>
        <taxon>Bacilli</taxon>
        <taxon>Lactobacillales</taxon>
        <taxon>Lactobacillaceae</taxon>
        <taxon>Weissella</taxon>
    </lineage>
</organism>
<reference evidence="2 3" key="1">
    <citation type="journal article" date="2015" name="Genome Announc.">
        <title>Expanding the biotechnology potential of lactobacilli through comparative genomics of 213 strains and associated genera.</title>
        <authorList>
            <person name="Sun Z."/>
            <person name="Harris H.M."/>
            <person name="McCann A."/>
            <person name="Guo C."/>
            <person name="Argimon S."/>
            <person name="Zhang W."/>
            <person name="Yang X."/>
            <person name="Jeffery I.B."/>
            <person name="Cooney J.C."/>
            <person name="Kagawa T.F."/>
            <person name="Liu W."/>
            <person name="Song Y."/>
            <person name="Salvetti E."/>
            <person name="Wrobel A."/>
            <person name="Rasinkangas P."/>
            <person name="Parkhill J."/>
            <person name="Rea M.C."/>
            <person name="O'Sullivan O."/>
            <person name="Ritari J."/>
            <person name="Douillard F.P."/>
            <person name="Paul Ross R."/>
            <person name="Yang R."/>
            <person name="Briner A.E."/>
            <person name="Felis G.E."/>
            <person name="de Vos W.M."/>
            <person name="Barrangou R."/>
            <person name="Klaenhammer T.R."/>
            <person name="Caufield P.W."/>
            <person name="Cui Y."/>
            <person name="Zhang H."/>
            <person name="O'Toole P.W."/>
        </authorList>
    </citation>
    <scope>NUCLEOTIDE SEQUENCE [LARGE SCALE GENOMIC DNA]</scope>
    <source>
        <strain evidence="2 3">DSM 20014</strain>
    </source>
</reference>
<dbReference type="PANTHER" id="PTHR33434">
    <property type="entry name" value="DEGV DOMAIN-CONTAINING PROTEIN DR_1986-RELATED"/>
    <property type="match status" value="1"/>
</dbReference>
<evidence type="ECO:0000313" key="2">
    <source>
        <dbReference type="EMBL" id="KRN77174.1"/>
    </source>
</evidence>
<accession>A0A0R2JMQ8</accession>
<dbReference type="PANTHER" id="PTHR33434:SF8">
    <property type="entry name" value="DEGV DOMAIN-CONTAINING PROTEIN SPR1019"/>
    <property type="match status" value="1"/>
</dbReference>
<dbReference type="Pfam" id="PF02645">
    <property type="entry name" value="DegV"/>
    <property type="match status" value="1"/>
</dbReference>
<dbReference type="NCBIfam" id="TIGR00762">
    <property type="entry name" value="DegV"/>
    <property type="match status" value="1"/>
</dbReference>
<sequence length="281" mass="29685">MAQVKIVTDSTALISKEEAEQYGITVVPLTVMIDGTVYQDGVTIGRDEFVGMMAESSALPSTSQPSLGAFTEVYEDLAKDGSSIISIHLTKGLSGTVNAAEQAAMMVNADVTVLDSDFIDRSEAFQVIAAAKLAAEGASKEDILAKIKEVHDKTQLYLTVSELDNLVKGGRLSKTAGFVAGLMNIQVGAHVVAGDIQVEVKGRGAKAIKKYVNGFIDKMKDEPTGIKAVHLAHVGIPEKAQAWADEIQADFPDADVKVFETSPTVATHAGPGAIGFSYEIN</sequence>
<dbReference type="SUPFAM" id="SSF82549">
    <property type="entry name" value="DAK1/DegV-like"/>
    <property type="match status" value="1"/>
</dbReference>
<dbReference type="Gene3D" id="3.40.50.10170">
    <property type="match status" value="1"/>
</dbReference>
<keyword evidence="3" id="KW-1185">Reference proteome</keyword>
<keyword evidence="1" id="KW-0446">Lipid-binding</keyword>
<comment type="caution">
    <text evidence="2">The sequence shown here is derived from an EMBL/GenBank/DDBJ whole genome shotgun (WGS) entry which is preliminary data.</text>
</comment>
<dbReference type="RefSeq" id="WP_057788192.1">
    <property type="nucleotide sequence ID" value="NZ_JQCD01000024.1"/>
</dbReference>
<evidence type="ECO:0000256" key="1">
    <source>
        <dbReference type="ARBA" id="ARBA00023121"/>
    </source>
</evidence>
<dbReference type="Proteomes" id="UP000051673">
    <property type="component" value="Unassembled WGS sequence"/>
</dbReference>
<dbReference type="EMBL" id="JQCD01000024">
    <property type="protein sequence ID" value="KRN77174.1"/>
    <property type="molecule type" value="Genomic_DNA"/>
</dbReference>
<protein>
    <submittedName>
        <fullName evidence="2">DegV family protein</fullName>
    </submittedName>
</protein>
<proteinExistence type="predicted"/>
<dbReference type="AlphaFoldDB" id="A0A0R2JMQ8"/>
<dbReference type="OrthoDB" id="5429275at2"/>
<dbReference type="GO" id="GO:0008289">
    <property type="term" value="F:lipid binding"/>
    <property type="evidence" value="ECO:0007669"/>
    <property type="project" value="UniProtKB-KW"/>
</dbReference>
<dbReference type="STRING" id="1620.IV67_GL000695"/>
<dbReference type="InterPro" id="IPR043168">
    <property type="entry name" value="DegV_C"/>
</dbReference>